<dbReference type="GO" id="GO:0004479">
    <property type="term" value="F:methionyl-tRNA formyltransferase activity"/>
    <property type="evidence" value="ECO:0007669"/>
    <property type="project" value="UniProtKB-EC"/>
</dbReference>
<keyword evidence="2" id="KW-0808">Transferase</keyword>
<dbReference type="RefSeq" id="WP_387980712.1">
    <property type="nucleotide sequence ID" value="NZ_JBHRWO010000021.1"/>
</dbReference>
<evidence type="ECO:0000259" key="1">
    <source>
        <dbReference type="Pfam" id="PF00551"/>
    </source>
</evidence>
<feature type="domain" description="Formyl transferase N-terminal" evidence="1">
    <location>
        <begin position="8"/>
        <end position="169"/>
    </location>
</feature>
<sequence length="299" mass="31939">MSITGMRVVIVTQYASALRGMVRQCRAKGHTPVAVICTRKEPSRDGAGSPGMKAMAKSIVAACPAGMAVAVVDSRAQLAELVEHYAPDLLLVRGFPWRLPPRVLEVAEHGSVNLHPSELPRHRGPFPVHRAIAEGAERLSVTAHRMDAGFDTGPILATASIDIAADEFGPAIWAGVDRAADQVLALALDRIAAGEKGEPQDDAAATYAGAFDAGEAAVDWRRPVRDVHNLIRTWSLGSIGTPGADGPEVELDGRPVRILRTSLTEIDGPSLPCGDGRLWLAEYQELSRSKSSSDHERDE</sequence>
<comment type="caution">
    <text evidence="2">The sequence shown here is derived from an EMBL/GenBank/DDBJ whole genome shotgun (WGS) entry which is preliminary data.</text>
</comment>
<dbReference type="PANTHER" id="PTHR11138">
    <property type="entry name" value="METHIONYL-TRNA FORMYLTRANSFERASE"/>
    <property type="match status" value="1"/>
</dbReference>
<dbReference type="SUPFAM" id="SSF53328">
    <property type="entry name" value="Formyltransferase"/>
    <property type="match status" value="1"/>
</dbReference>
<accession>A0ABV7Q8W9</accession>
<dbReference type="InterPro" id="IPR036477">
    <property type="entry name" value="Formyl_transf_N_sf"/>
</dbReference>
<protein>
    <submittedName>
        <fullName evidence="2">Methionyl-tRNA formyltransferase</fullName>
        <ecNumber evidence="2">2.1.2.9</ecNumber>
    </submittedName>
</protein>
<evidence type="ECO:0000313" key="3">
    <source>
        <dbReference type="Proteomes" id="UP001595712"/>
    </source>
</evidence>
<reference evidence="3" key="1">
    <citation type="journal article" date="2019" name="Int. J. Syst. Evol. Microbiol.">
        <title>The Global Catalogue of Microorganisms (GCM) 10K type strain sequencing project: providing services to taxonomists for standard genome sequencing and annotation.</title>
        <authorList>
            <consortium name="The Broad Institute Genomics Platform"/>
            <consortium name="The Broad Institute Genome Sequencing Center for Infectious Disease"/>
            <person name="Wu L."/>
            <person name="Ma J."/>
        </authorList>
    </citation>
    <scope>NUCLEOTIDE SEQUENCE [LARGE SCALE GENOMIC DNA]</scope>
    <source>
        <strain evidence="3">CGMCC 4.7396</strain>
    </source>
</reference>
<dbReference type="Pfam" id="PF00551">
    <property type="entry name" value="Formyl_trans_N"/>
    <property type="match status" value="1"/>
</dbReference>
<dbReference type="PANTHER" id="PTHR11138:SF5">
    <property type="entry name" value="METHIONYL-TRNA FORMYLTRANSFERASE, MITOCHONDRIAL"/>
    <property type="match status" value="1"/>
</dbReference>
<dbReference type="SUPFAM" id="SSF50486">
    <property type="entry name" value="FMT C-terminal domain-like"/>
    <property type="match status" value="1"/>
</dbReference>
<name>A0ABV7Q8W9_9ACTN</name>
<evidence type="ECO:0000313" key="2">
    <source>
        <dbReference type="EMBL" id="MFC3495843.1"/>
    </source>
</evidence>
<proteinExistence type="predicted"/>
<dbReference type="CDD" id="cd08369">
    <property type="entry name" value="FMT_core"/>
    <property type="match status" value="1"/>
</dbReference>
<dbReference type="Proteomes" id="UP001595712">
    <property type="component" value="Unassembled WGS sequence"/>
</dbReference>
<dbReference type="EMBL" id="JBHRWO010000021">
    <property type="protein sequence ID" value="MFC3495843.1"/>
    <property type="molecule type" value="Genomic_DNA"/>
</dbReference>
<gene>
    <name evidence="2" type="ORF">ACFO8M_25465</name>
</gene>
<organism evidence="2 3">
    <name type="scientific">Glycomyces rhizosphaerae</name>
    <dbReference type="NCBI Taxonomy" id="2054422"/>
    <lineage>
        <taxon>Bacteria</taxon>
        <taxon>Bacillati</taxon>
        <taxon>Actinomycetota</taxon>
        <taxon>Actinomycetes</taxon>
        <taxon>Glycomycetales</taxon>
        <taxon>Glycomycetaceae</taxon>
        <taxon>Glycomyces</taxon>
    </lineage>
</organism>
<dbReference type="Gene3D" id="3.40.50.12230">
    <property type="match status" value="1"/>
</dbReference>
<dbReference type="EC" id="2.1.2.9" evidence="2"/>
<keyword evidence="3" id="KW-1185">Reference proteome</keyword>
<dbReference type="InterPro" id="IPR011034">
    <property type="entry name" value="Formyl_transferase-like_C_sf"/>
</dbReference>
<dbReference type="InterPro" id="IPR002376">
    <property type="entry name" value="Formyl_transf_N"/>
</dbReference>